<feature type="compositionally biased region" description="Low complexity" evidence="1">
    <location>
        <begin position="513"/>
        <end position="522"/>
    </location>
</feature>
<feature type="region of interest" description="Disordered" evidence="1">
    <location>
        <begin position="404"/>
        <end position="426"/>
    </location>
</feature>
<feature type="compositionally biased region" description="Basic and acidic residues" evidence="1">
    <location>
        <begin position="803"/>
        <end position="821"/>
    </location>
</feature>
<dbReference type="InterPro" id="IPR017956">
    <property type="entry name" value="AT_hook_DNA-bd_motif"/>
</dbReference>
<feature type="compositionally biased region" description="Low complexity" evidence="1">
    <location>
        <begin position="965"/>
        <end position="1003"/>
    </location>
</feature>
<feature type="compositionally biased region" description="Low complexity" evidence="1">
    <location>
        <begin position="789"/>
        <end position="800"/>
    </location>
</feature>
<feature type="region of interest" description="Disordered" evidence="1">
    <location>
        <begin position="452"/>
        <end position="1048"/>
    </location>
</feature>
<feature type="compositionally biased region" description="Acidic residues" evidence="1">
    <location>
        <begin position="459"/>
        <end position="486"/>
    </location>
</feature>
<comment type="caution">
    <text evidence="2">The sequence shown here is derived from an EMBL/GenBank/DDBJ whole genome shotgun (WGS) entry which is preliminary data.</text>
</comment>
<sequence length="1048" mass="112375">MSVLYNKRKLRIQDAAFLFADDEDNEPEPGVPEDAVPALEALAANNGLRDLSLQRFEADEPPPYESSTEPEDFGHHDLLDPPAPAPAPIVQESSIPNPGGVPEDVLQTLERPLSDAEMDSIATAAHHLLSPAEVFYGDALREDERMPFSESFRETTVGLRRAGMVVRHVLKNRWRKLGVWNPAWGFAGRNVTPADRYRDWRWSWERQGAGADEREAVEANRKELVLRALRQRRHLRRGEYVPGPPQARLEPDSSLAQCESFLISRPWFEFRLERFEDTMRYNRLDQATRLQYKGRLGPSVKERWQERGEWRKEFGLTPGFDIERVTSWKWRHESPSPEPEDLSCITKPLQPVGLRYYHDDLHFTPSEYDEIEVLERLLEDRPENSWIVQDADFDQPPIPGQVHREVEERSSGRLFAGGDSNPSAAVAEPAGARSVFGSFGIGNIVGRALNKETPSQPESIEEPEMPDAPESPEDAGEPEEVEEPEDVPLSPPTDLLRDQSKQSDNSASPPAPRQSARAAAASGKREAEAPLPEPEPPKRARRAKAAPAAAAKEKKTAPSAPKTGGPAKRGRPAGRPRKSLAPEPETHKDEAPIKQAAETPARRGRPPKEQAPVVPVAKASKKAAAAAAPAKPAARRGRPSKSVTPAKPSVAVTKAKQRVTAKVVGKRGRPSSAAKTPASAEEKPAASATKRKTAPSVAATSQDTPRRGRPARAQAQSQPEEKVPSTNTTKAAKKSSKAAAPEEAVAPRRAGRPARAAPAATAVTAKSKQAAPEEEVTATATPNRRGRPAKAAAAAKTAATPVTEKKSGKKEITPPKEENATPRRGRPSKAQGLEKKAAANTAAAAALTKSKEAQVAAPEEGDVPTPRRGRPSKAATLAAAAAAGAKVEDDKPAAPEVEVATPRARGRPGRKSAAATATAAVPTAVPVSEKKGKQQNAPEERVDTPRRRGRPARQQPVQSQEEEGSAPAPSPASAPAAVVNGTPAAKKKAAGATPNKKTAAAATPQRVSSGRVTKRTAVTNSSSKVKASKVASAAASPATRGRGRPKKA</sequence>
<dbReference type="PANTHER" id="PTHR24216">
    <property type="entry name" value="PAXILLIN-RELATED"/>
    <property type="match status" value="1"/>
</dbReference>
<feature type="compositionally biased region" description="Low complexity" evidence="1">
    <location>
        <begin position="670"/>
        <end position="679"/>
    </location>
</feature>
<accession>A0ABR1UJ82</accession>
<organism evidence="2 3">
    <name type="scientific">Apiospora saccharicola</name>
    <dbReference type="NCBI Taxonomy" id="335842"/>
    <lineage>
        <taxon>Eukaryota</taxon>
        <taxon>Fungi</taxon>
        <taxon>Dikarya</taxon>
        <taxon>Ascomycota</taxon>
        <taxon>Pezizomycotina</taxon>
        <taxon>Sordariomycetes</taxon>
        <taxon>Xylariomycetidae</taxon>
        <taxon>Amphisphaeriales</taxon>
        <taxon>Apiosporaceae</taxon>
        <taxon>Apiospora</taxon>
    </lineage>
</organism>
<keyword evidence="3" id="KW-1185">Reference proteome</keyword>
<dbReference type="PRINTS" id="PR00929">
    <property type="entry name" value="ATHOOK"/>
</dbReference>
<feature type="compositionally biased region" description="Basic and acidic residues" evidence="1">
    <location>
        <begin position="928"/>
        <end position="946"/>
    </location>
</feature>
<feature type="compositionally biased region" description="Low complexity" evidence="1">
    <location>
        <begin position="611"/>
        <end position="632"/>
    </location>
</feature>
<dbReference type="EMBL" id="JAQQWM010000007">
    <property type="protein sequence ID" value="KAK8057919.1"/>
    <property type="molecule type" value="Genomic_DNA"/>
</dbReference>
<evidence type="ECO:0000313" key="2">
    <source>
        <dbReference type="EMBL" id="KAK8057919.1"/>
    </source>
</evidence>
<feature type="compositionally biased region" description="Low complexity" evidence="1">
    <location>
        <begin position="874"/>
        <end position="885"/>
    </location>
</feature>
<feature type="compositionally biased region" description="Basic residues" evidence="1">
    <location>
        <begin position="655"/>
        <end position="669"/>
    </location>
</feature>
<feature type="compositionally biased region" description="Low complexity" evidence="1">
    <location>
        <begin position="1021"/>
        <end position="1036"/>
    </location>
</feature>
<dbReference type="SMART" id="SM00384">
    <property type="entry name" value="AT_hook"/>
    <property type="match status" value="11"/>
</dbReference>
<proteinExistence type="predicted"/>
<feature type="compositionally biased region" description="Polar residues" evidence="1">
    <location>
        <begin position="1005"/>
        <end position="1020"/>
    </location>
</feature>
<feature type="compositionally biased region" description="Low complexity" evidence="1">
    <location>
        <begin position="557"/>
        <end position="566"/>
    </location>
</feature>
<dbReference type="PANTHER" id="PTHR24216:SF65">
    <property type="entry name" value="PAXILLIN-LIKE PROTEIN 1"/>
    <property type="match status" value="1"/>
</dbReference>
<reference evidence="2 3" key="1">
    <citation type="submission" date="2023-01" db="EMBL/GenBank/DDBJ databases">
        <title>Analysis of 21 Apiospora genomes using comparative genomics revels a genus with tremendous synthesis potential of carbohydrate active enzymes and secondary metabolites.</title>
        <authorList>
            <person name="Sorensen T."/>
        </authorList>
    </citation>
    <scope>NUCLEOTIDE SEQUENCE [LARGE SCALE GENOMIC DNA]</scope>
    <source>
        <strain evidence="2 3">CBS 83171</strain>
    </source>
</reference>
<feature type="compositionally biased region" description="Low complexity" evidence="1">
    <location>
        <begin position="838"/>
        <end position="848"/>
    </location>
</feature>
<feature type="region of interest" description="Disordered" evidence="1">
    <location>
        <begin position="50"/>
        <end position="104"/>
    </location>
</feature>
<feature type="compositionally biased region" description="Low complexity" evidence="1">
    <location>
        <begin position="913"/>
        <end position="927"/>
    </location>
</feature>
<name>A0ABR1UJ82_9PEZI</name>
<dbReference type="Proteomes" id="UP001446871">
    <property type="component" value="Unassembled WGS sequence"/>
</dbReference>
<protein>
    <submittedName>
        <fullName evidence="2">Uncharacterized protein</fullName>
    </submittedName>
</protein>
<feature type="compositionally biased region" description="Low complexity" evidence="1">
    <location>
        <begin position="737"/>
        <end position="765"/>
    </location>
</feature>
<evidence type="ECO:0000256" key="1">
    <source>
        <dbReference type="SAM" id="MobiDB-lite"/>
    </source>
</evidence>
<feature type="compositionally biased region" description="Basic residues" evidence="1">
    <location>
        <begin position="568"/>
        <end position="578"/>
    </location>
</feature>
<evidence type="ECO:0000313" key="3">
    <source>
        <dbReference type="Proteomes" id="UP001446871"/>
    </source>
</evidence>
<gene>
    <name evidence="2" type="ORF">PG996_011856</name>
</gene>